<evidence type="ECO:0000313" key="5">
    <source>
        <dbReference type="Proteomes" id="UP000749740"/>
    </source>
</evidence>
<comment type="caution">
    <text evidence="3">The sequence shown here is derived from an EMBL/GenBank/DDBJ whole genome shotgun (WGS) entry which is preliminary data.</text>
</comment>
<evidence type="ECO:0000256" key="1">
    <source>
        <dbReference type="SAM" id="MobiDB-lite"/>
    </source>
</evidence>
<proteinExistence type="predicted"/>
<evidence type="ECO:0000313" key="4">
    <source>
        <dbReference type="EMBL" id="MBX5088943.1"/>
    </source>
</evidence>
<feature type="region of interest" description="Disordered" evidence="1">
    <location>
        <begin position="60"/>
        <end position="90"/>
    </location>
</feature>
<dbReference type="Proteomes" id="UP000749740">
    <property type="component" value="Unassembled WGS sequence"/>
</dbReference>
<dbReference type="Pfam" id="PF06568">
    <property type="entry name" value="YjiS-like"/>
    <property type="match status" value="1"/>
</dbReference>
<feature type="domain" description="YjiS-like" evidence="2">
    <location>
        <begin position="30"/>
        <end position="57"/>
    </location>
</feature>
<gene>
    <name evidence="4" type="ORF">HJB60_07145</name>
    <name evidence="3" type="ORF">HJB63_09700</name>
</gene>
<dbReference type="Proteomes" id="UP000770629">
    <property type="component" value="Unassembled WGS sequence"/>
</dbReference>
<dbReference type="AlphaFoldDB" id="A0A9Q3M6V0"/>
<dbReference type="EMBL" id="JABDYC010000002">
    <property type="protein sequence ID" value="MBX5022845.1"/>
    <property type="molecule type" value="Genomic_DNA"/>
</dbReference>
<evidence type="ECO:0000259" key="2">
    <source>
        <dbReference type="Pfam" id="PF06568"/>
    </source>
</evidence>
<dbReference type="InterPro" id="IPR009506">
    <property type="entry name" value="YjiS-like"/>
</dbReference>
<feature type="compositionally biased region" description="Basic and acidic residues" evidence="1">
    <location>
        <begin position="62"/>
        <end position="76"/>
    </location>
</feature>
<dbReference type="EMBL" id="JABDYF010000002">
    <property type="protein sequence ID" value="MBX5088943.1"/>
    <property type="molecule type" value="Genomic_DNA"/>
</dbReference>
<protein>
    <submittedName>
        <fullName evidence="3">DUF1127 domain-containing protein</fullName>
    </submittedName>
</protein>
<keyword evidence="6" id="KW-1185">Reference proteome</keyword>
<dbReference type="RefSeq" id="WP_221118911.1">
    <property type="nucleotide sequence ID" value="NZ_JABDYC010000002.1"/>
</dbReference>
<sequence>MATTKHFGHVELQSPHLGVVRSLQAVWMLLKHQRRSRRNLSELSRLDSRLLRDIGLEWLPPRPDDQRAGKQSEANKRHYQALVTQSSKQLSPDKQNWQHFFARCRNAVSNCD</sequence>
<organism evidence="3 5">
    <name type="scientific">Rhizobium lentis</name>
    <dbReference type="NCBI Taxonomy" id="1138194"/>
    <lineage>
        <taxon>Bacteria</taxon>
        <taxon>Pseudomonadati</taxon>
        <taxon>Pseudomonadota</taxon>
        <taxon>Alphaproteobacteria</taxon>
        <taxon>Hyphomicrobiales</taxon>
        <taxon>Rhizobiaceae</taxon>
        <taxon>Rhizobium/Agrobacterium group</taxon>
        <taxon>Rhizobium</taxon>
    </lineage>
</organism>
<accession>A0A9Q3M6V0</accession>
<reference evidence="3 6" key="1">
    <citation type="submission" date="2020-04" db="EMBL/GenBank/DDBJ databases">
        <title>Global-level population genomics: horizontal gene transfer, symbiosis and evolution in Rhizobia.</title>
        <authorList>
            <person name="Gai Y."/>
        </authorList>
    </citation>
    <scope>NUCLEOTIDE SEQUENCE</scope>
    <source>
        <strain evidence="4 6">BLR33</strain>
        <strain evidence="3">BLR57</strain>
    </source>
</reference>
<evidence type="ECO:0000313" key="3">
    <source>
        <dbReference type="EMBL" id="MBX5022845.1"/>
    </source>
</evidence>
<name>A0A9Q3M6V0_9HYPH</name>
<evidence type="ECO:0000313" key="6">
    <source>
        <dbReference type="Proteomes" id="UP000770629"/>
    </source>
</evidence>